<protein>
    <submittedName>
        <fullName evidence="2">Uncharacterized protein</fullName>
    </submittedName>
</protein>
<evidence type="ECO:0000256" key="1">
    <source>
        <dbReference type="SAM" id="MobiDB-lite"/>
    </source>
</evidence>
<dbReference type="RefSeq" id="XP_001427261.1">
    <property type="nucleotide sequence ID" value="XM_001427224.1"/>
</dbReference>
<organism evidence="2 3">
    <name type="scientific">Paramecium tetraurelia</name>
    <dbReference type="NCBI Taxonomy" id="5888"/>
    <lineage>
        <taxon>Eukaryota</taxon>
        <taxon>Sar</taxon>
        <taxon>Alveolata</taxon>
        <taxon>Ciliophora</taxon>
        <taxon>Intramacronucleata</taxon>
        <taxon>Oligohymenophorea</taxon>
        <taxon>Peniculida</taxon>
        <taxon>Parameciidae</taxon>
        <taxon>Paramecium</taxon>
    </lineage>
</organism>
<keyword evidence="3" id="KW-1185">Reference proteome</keyword>
<evidence type="ECO:0000313" key="3">
    <source>
        <dbReference type="Proteomes" id="UP000000600"/>
    </source>
</evidence>
<reference evidence="2 3" key="1">
    <citation type="journal article" date="2006" name="Nature">
        <title>Global trends of whole-genome duplications revealed by the ciliate Paramecium tetraurelia.</title>
        <authorList>
            <consortium name="Genoscope"/>
            <person name="Aury J.-M."/>
            <person name="Jaillon O."/>
            <person name="Duret L."/>
            <person name="Noel B."/>
            <person name="Jubin C."/>
            <person name="Porcel B.M."/>
            <person name="Segurens B."/>
            <person name="Daubin V."/>
            <person name="Anthouard V."/>
            <person name="Aiach N."/>
            <person name="Arnaiz O."/>
            <person name="Billaut A."/>
            <person name="Beisson J."/>
            <person name="Blanc I."/>
            <person name="Bouhouche K."/>
            <person name="Camara F."/>
            <person name="Duharcourt S."/>
            <person name="Guigo R."/>
            <person name="Gogendeau D."/>
            <person name="Katinka M."/>
            <person name="Keller A.-M."/>
            <person name="Kissmehl R."/>
            <person name="Klotz C."/>
            <person name="Koll F."/>
            <person name="Le Moue A."/>
            <person name="Lepere C."/>
            <person name="Malinsky S."/>
            <person name="Nowacki M."/>
            <person name="Nowak J.K."/>
            <person name="Plattner H."/>
            <person name="Poulain J."/>
            <person name="Ruiz F."/>
            <person name="Serrano V."/>
            <person name="Zagulski M."/>
            <person name="Dessen P."/>
            <person name="Betermier M."/>
            <person name="Weissenbach J."/>
            <person name="Scarpelli C."/>
            <person name="Schachter V."/>
            <person name="Sperling L."/>
            <person name="Meyer E."/>
            <person name="Cohen J."/>
            <person name="Wincker P."/>
        </authorList>
    </citation>
    <scope>NUCLEOTIDE SEQUENCE [LARGE SCALE GENOMIC DNA]</scope>
    <source>
        <strain evidence="2 3">Stock d4-2</strain>
    </source>
</reference>
<evidence type="ECO:0000313" key="2">
    <source>
        <dbReference type="EMBL" id="CAK59863.1"/>
    </source>
</evidence>
<accession>A0BMU6</accession>
<dbReference type="EMBL" id="CT868005">
    <property type="protein sequence ID" value="CAK59863.1"/>
    <property type="molecule type" value="Genomic_DNA"/>
</dbReference>
<proteinExistence type="predicted"/>
<dbReference type="KEGG" id="ptm:GSPATT00030499001"/>
<feature type="region of interest" description="Disordered" evidence="1">
    <location>
        <begin position="1"/>
        <end position="20"/>
    </location>
</feature>
<dbReference type="GeneID" id="5013045"/>
<dbReference type="HOGENOM" id="CLU_2364161_0_0_1"/>
<name>A0BMU6_PARTE</name>
<dbReference type="OrthoDB" id="10568208at2759"/>
<dbReference type="AlphaFoldDB" id="A0BMU6"/>
<dbReference type="Proteomes" id="UP000000600">
    <property type="component" value="Unassembled WGS sequence"/>
</dbReference>
<dbReference type="InParanoid" id="A0BMU6"/>
<gene>
    <name evidence="2" type="ORF">GSPATT00030499001</name>
</gene>
<sequence>MDHDTKQYESEKQENQQSYSQNQIGVDYSIKEQQLDILAMNKCTQSFITIILNINYFQQYESKSNVQRVKAILLSKIQVDKIIKGFEQPSQTQIVL</sequence>
<feature type="compositionally biased region" description="Basic and acidic residues" evidence="1">
    <location>
        <begin position="1"/>
        <end position="14"/>
    </location>
</feature>